<dbReference type="AlphaFoldDB" id="A0AA38RET4"/>
<dbReference type="EMBL" id="JANBVO010000039">
    <property type="protein sequence ID" value="KAJ9136630.1"/>
    <property type="molecule type" value="Genomic_DNA"/>
</dbReference>
<dbReference type="PANTHER" id="PTHR43544">
    <property type="entry name" value="SHORT-CHAIN DEHYDROGENASE/REDUCTASE"/>
    <property type="match status" value="1"/>
</dbReference>
<dbReference type="GO" id="GO:0019748">
    <property type="term" value="P:secondary metabolic process"/>
    <property type="evidence" value="ECO:0007669"/>
    <property type="project" value="TreeGrafter"/>
</dbReference>
<dbReference type="GO" id="GO:0016491">
    <property type="term" value="F:oxidoreductase activity"/>
    <property type="evidence" value="ECO:0007669"/>
    <property type="project" value="UniProtKB-KW"/>
</dbReference>
<dbReference type="PANTHER" id="PTHR43544:SF32">
    <property type="entry name" value="CHAIN DEHYDROGENASE, PUTATIVE (AFU_ORTHOLOGUE AFUA_5G01530)-RELATED"/>
    <property type="match status" value="1"/>
</dbReference>
<evidence type="ECO:0000256" key="2">
    <source>
        <dbReference type="ARBA" id="ARBA00023002"/>
    </source>
</evidence>
<protein>
    <submittedName>
        <fullName evidence="4">Short chain dehydrogenase</fullName>
    </submittedName>
</protein>
<organism evidence="4 5">
    <name type="scientific">Pleurostoma richardsiae</name>
    <dbReference type="NCBI Taxonomy" id="41990"/>
    <lineage>
        <taxon>Eukaryota</taxon>
        <taxon>Fungi</taxon>
        <taxon>Dikarya</taxon>
        <taxon>Ascomycota</taxon>
        <taxon>Pezizomycotina</taxon>
        <taxon>Sordariomycetes</taxon>
        <taxon>Sordariomycetidae</taxon>
        <taxon>Calosphaeriales</taxon>
        <taxon>Pleurostomataceae</taxon>
        <taxon>Pleurostoma</taxon>
    </lineage>
</organism>
<comment type="caution">
    <text evidence="4">The sequence shown here is derived from an EMBL/GenBank/DDBJ whole genome shotgun (WGS) entry which is preliminary data.</text>
</comment>
<keyword evidence="2" id="KW-0560">Oxidoreductase</keyword>
<dbReference type="GO" id="GO:0005737">
    <property type="term" value="C:cytoplasm"/>
    <property type="evidence" value="ECO:0007669"/>
    <property type="project" value="TreeGrafter"/>
</dbReference>
<dbReference type="InterPro" id="IPR002347">
    <property type="entry name" value="SDR_fam"/>
</dbReference>
<gene>
    <name evidence="4" type="ORF">NKR23_g9720</name>
</gene>
<evidence type="ECO:0000313" key="5">
    <source>
        <dbReference type="Proteomes" id="UP001174694"/>
    </source>
</evidence>
<evidence type="ECO:0000313" key="4">
    <source>
        <dbReference type="EMBL" id="KAJ9136630.1"/>
    </source>
</evidence>
<dbReference type="SUPFAM" id="SSF51735">
    <property type="entry name" value="NAD(P)-binding Rossmann-fold domains"/>
    <property type="match status" value="1"/>
</dbReference>
<accession>A0AA38RET4</accession>
<evidence type="ECO:0000256" key="1">
    <source>
        <dbReference type="ARBA" id="ARBA00006484"/>
    </source>
</evidence>
<dbReference type="Proteomes" id="UP001174694">
    <property type="component" value="Unassembled WGS sequence"/>
</dbReference>
<reference evidence="4" key="1">
    <citation type="submission" date="2022-07" db="EMBL/GenBank/DDBJ databases">
        <title>Fungi with potential for degradation of polypropylene.</title>
        <authorList>
            <person name="Gostincar C."/>
        </authorList>
    </citation>
    <scope>NUCLEOTIDE SEQUENCE</scope>
    <source>
        <strain evidence="4">EXF-13308</strain>
    </source>
</reference>
<dbReference type="PRINTS" id="PR00081">
    <property type="entry name" value="GDHRDH"/>
</dbReference>
<proteinExistence type="inferred from homology"/>
<evidence type="ECO:0000259" key="3">
    <source>
        <dbReference type="SMART" id="SM00822"/>
    </source>
</evidence>
<feature type="domain" description="Ketoreductase" evidence="3">
    <location>
        <begin position="8"/>
        <end position="199"/>
    </location>
</feature>
<comment type="similarity">
    <text evidence="1">Belongs to the short-chain dehydrogenases/reductases (SDR) family.</text>
</comment>
<dbReference type="SMART" id="SM00822">
    <property type="entry name" value="PKS_KR"/>
    <property type="match status" value="1"/>
</dbReference>
<name>A0AA38RET4_9PEZI</name>
<dbReference type="Pfam" id="PF00106">
    <property type="entry name" value="adh_short"/>
    <property type="match status" value="1"/>
</dbReference>
<dbReference type="Gene3D" id="3.40.50.720">
    <property type="entry name" value="NAD(P)-binding Rossmann-like Domain"/>
    <property type="match status" value="1"/>
</dbReference>
<sequence>MSNKIITLITGANRGIGYETAKNLLLTSDAYHILLGSRDLSQGQSAAATLRSLPEVKGTVDVIQLDVRSDASVDAAVVSVTQAYGRLDILVNNAGVFRRGEPRAIAREIFETNVVGAISITEAFLPLLRASSTAGDTPRLVFLSSSTGSLAWASDPGSRYHAPLSSEYRAANAARNMLVVQYCTKLQPEGILVFGVDPGLVATEFVGNPEALRQRGAAEPEVGGERVASVIRGDRDANVGRVCGEYGVLPW</sequence>
<dbReference type="InterPro" id="IPR057326">
    <property type="entry name" value="KR_dom"/>
</dbReference>
<dbReference type="InterPro" id="IPR051468">
    <property type="entry name" value="Fungal_SecMetab_SDRs"/>
</dbReference>
<keyword evidence="5" id="KW-1185">Reference proteome</keyword>
<dbReference type="InterPro" id="IPR036291">
    <property type="entry name" value="NAD(P)-bd_dom_sf"/>
</dbReference>